<evidence type="ECO:0000313" key="2">
    <source>
        <dbReference type="Proteomes" id="UP000461585"/>
    </source>
</evidence>
<dbReference type="GO" id="GO:0016787">
    <property type="term" value="F:hydrolase activity"/>
    <property type="evidence" value="ECO:0007669"/>
    <property type="project" value="UniProtKB-KW"/>
</dbReference>
<proteinExistence type="predicted"/>
<dbReference type="Gene3D" id="1.10.3210.10">
    <property type="entry name" value="Hypothetical protein af1432"/>
    <property type="match status" value="1"/>
</dbReference>
<dbReference type="Proteomes" id="UP000461585">
    <property type="component" value="Unassembled WGS sequence"/>
</dbReference>
<dbReference type="RefSeq" id="WP_162371531.1">
    <property type="nucleotide sequence ID" value="NZ_JAAEEH010000065.1"/>
</dbReference>
<sequence>MVELIKSKLNLKINFNLEKEYCDCVHDLIDHEKVKSMKNYMQHGDISCYSHSLHVSYTSFRLCKKLGLDYLSAARGGLLHDFFLYDWHADKKTYAGLHGFVHPGIALQNANEYFALNNIEKDIIEKHMWPLTLRLPRYKEAYVVLMVDKYCAFSETLNLISKKDTNQLKIYETRISK</sequence>
<keyword evidence="2" id="KW-1185">Reference proteome</keyword>
<name>A0A7X5HY58_9FIRM</name>
<gene>
    <name evidence="1" type="ORF">GXN74_13820</name>
</gene>
<reference evidence="1 2" key="1">
    <citation type="submission" date="2020-01" db="EMBL/GenBank/DDBJ databases">
        <title>Anaeroalcalibacter tamaniensis gen. nov., sp. nov., moderately halophilic strictly anaerobic fermenter bacterium from mud volcano of Taman peninsula.</title>
        <authorList>
            <person name="Frolova A."/>
            <person name="Merkel A.Y."/>
            <person name="Slobodkin A.I."/>
        </authorList>
    </citation>
    <scope>NUCLEOTIDE SEQUENCE [LARGE SCALE GENOMIC DNA]</scope>
    <source>
        <strain evidence="1 2">F-3ap</strain>
    </source>
</reference>
<dbReference type="SUPFAM" id="SSF109604">
    <property type="entry name" value="HD-domain/PDEase-like"/>
    <property type="match status" value="1"/>
</dbReference>
<protein>
    <submittedName>
        <fullName evidence="1">HD family phosphohydrolase</fullName>
    </submittedName>
</protein>
<dbReference type="EMBL" id="JAAEEH010000065">
    <property type="protein sequence ID" value="NDL68814.1"/>
    <property type="molecule type" value="Genomic_DNA"/>
</dbReference>
<dbReference type="AlphaFoldDB" id="A0A7X5HY58"/>
<evidence type="ECO:0000313" key="1">
    <source>
        <dbReference type="EMBL" id="NDL68814.1"/>
    </source>
</evidence>
<organism evidence="1 2">
    <name type="scientific">Anaerotalea alkaliphila</name>
    <dbReference type="NCBI Taxonomy" id="2662126"/>
    <lineage>
        <taxon>Bacteria</taxon>
        <taxon>Bacillati</taxon>
        <taxon>Bacillota</taxon>
        <taxon>Clostridia</taxon>
        <taxon>Eubacteriales</taxon>
        <taxon>Anaerotalea</taxon>
    </lineage>
</organism>
<keyword evidence="1" id="KW-0378">Hydrolase</keyword>
<accession>A0A7X5HY58</accession>
<comment type="caution">
    <text evidence="1">The sequence shown here is derived from an EMBL/GenBank/DDBJ whole genome shotgun (WGS) entry which is preliminary data.</text>
</comment>